<dbReference type="EMBL" id="LBWB01000034">
    <property type="protein sequence ID" value="KKQ98837.1"/>
    <property type="molecule type" value="Genomic_DNA"/>
</dbReference>
<dbReference type="AlphaFoldDB" id="A0A0G0M6I5"/>
<dbReference type="SUPFAM" id="SSF53335">
    <property type="entry name" value="S-adenosyl-L-methionine-dependent methyltransferases"/>
    <property type="match status" value="1"/>
</dbReference>
<gene>
    <name evidence="1" type="ORF">UT24_C0034G0015</name>
</gene>
<dbReference type="Gene3D" id="3.40.50.150">
    <property type="entry name" value="Vaccinia Virus protein VP39"/>
    <property type="match status" value="1"/>
</dbReference>
<keyword evidence="1" id="KW-0489">Methyltransferase</keyword>
<proteinExistence type="predicted"/>
<dbReference type="STRING" id="1618574.UT24_C0034G0015"/>
<comment type="caution">
    <text evidence="1">The sequence shown here is derived from an EMBL/GenBank/DDBJ whole genome shotgun (WGS) entry which is preliminary data.</text>
</comment>
<sequence>MTQSTKIARIWAMPNKWTFTILPIKELLKEEVVGSFWVDPFAGENGALYADYTNDIEKDGMDALAFLKGFADGIVNGVLYDPPYSITQARMYGKKEFSSMKYWADCKNEIARILKPGGKAICFGWSSMGIGKNRGFEMNRILLVPHGGSKNDTIVTVETKLAS</sequence>
<keyword evidence="1" id="KW-0808">Transferase</keyword>
<organism evidence="1 2">
    <name type="scientific">Candidatus Woesebacteria bacterium GW2011_GWB1_39_12</name>
    <dbReference type="NCBI Taxonomy" id="1618574"/>
    <lineage>
        <taxon>Bacteria</taxon>
        <taxon>Candidatus Woeseibacteriota</taxon>
    </lineage>
</organism>
<accession>A0A0G0M6I5</accession>
<dbReference type="GO" id="GO:0032259">
    <property type="term" value="P:methylation"/>
    <property type="evidence" value="ECO:0007669"/>
    <property type="project" value="UniProtKB-KW"/>
</dbReference>
<dbReference type="Proteomes" id="UP000033881">
    <property type="component" value="Unassembled WGS sequence"/>
</dbReference>
<evidence type="ECO:0000313" key="2">
    <source>
        <dbReference type="Proteomes" id="UP000033881"/>
    </source>
</evidence>
<evidence type="ECO:0000313" key="1">
    <source>
        <dbReference type="EMBL" id="KKQ98837.1"/>
    </source>
</evidence>
<reference evidence="1 2" key="1">
    <citation type="journal article" date="2015" name="Nature">
        <title>rRNA introns, odd ribosomes, and small enigmatic genomes across a large radiation of phyla.</title>
        <authorList>
            <person name="Brown C.T."/>
            <person name="Hug L.A."/>
            <person name="Thomas B.C."/>
            <person name="Sharon I."/>
            <person name="Castelle C.J."/>
            <person name="Singh A."/>
            <person name="Wilkins M.J."/>
            <person name="Williams K.H."/>
            <person name="Banfield J.F."/>
        </authorList>
    </citation>
    <scope>NUCLEOTIDE SEQUENCE [LARGE SCALE GENOMIC DNA]</scope>
</reference>
<protein>
    <submittedName>
        <fullName evidence="1">Methyltransferase domain protein</fullName>
    </submittedName>
</protein>
<name>A0A0G0M6I5_9BACT</name>
<dbReference type="InterPro" id="IPR029063">
    <property type="entry name" value="SAM-dependent_MTases_sf"/>
</dbReference>
<dbReference type="GO" id="GO:0008168">
    <property type="term" value="F:methyltransferase activity"/>
    <property type="evidence" value="ECO:0007669"/>
    <property type="project" value="UniProtKB-KW"/>
</dbReference>